<accession>A0ABS8KKJ6</accession>
<reference evidence="1 2" key="1">
    <citation type="submission" date="2021-11" db="EMBL/GenBank/DDBJ databases">
        <authorList>
            <person name="Oh E.-T."/>
            <person name="Kim S.-B."/>
        </authorList>
    </citation>
    <scope>NUCLEOTIDE SEQUENCE [LARGE SCALE GENOMIC DNA]</scope>
    <source>
        <strain evidence="1 2">MMS20-SJTN17</strain>
    </source>
</reference>
<dbReference type="EMBL" id="JAJITC010000018">
    <property type="protein sequence ID" value="MCC8405286.1"/>
    <property type="molecule type" value="Genomic_DNA"/>
</dbReference>
<evidence type="ECO:0000313" key="2">
    <source>
        <dbReference type="Proteomes" id="UP001430614"/>
    </source>
</evidence>
<proteinExistence type="predicted"/>
<comment type="caution">
    <text evidence="1">The sequence shown here is derived from an EMBL/GenBank/DDBJ whole genome shotgun (WGS) entry which is preliminary data.</text>
</comment>
<protein>
    <submittedName>
        <fullName evidence="1">Uncharacterized protein</fullName>
    </submittedName>
</protein>
<gene>
    <name evidence="1" type="ORF">LJ655_26060</name>
</gene>
<dbReference type="Proteomes" id="UP001430614">
    <property type="component" value="Unassembled WGS sequence"/>
</dbReference>
<organism evidence="1 2">
    <name type="scientific">Paraburkholderia translucens</name>
    <dbReference type="NCBI Taxonomy" id="2886945"/>
    <lineage>
        <taxon>Bacteria</taxon>
        <taxon>Pseudomonadati</taxon>
        <taxon>Pseudomonadota</taxon>
        <taxon>Betaproteobacteria</taxon>
        <taxon>Burkholderiales</taxon>
        <taxon>Burkholderiaceae</taxon>
        <taxon>Paraburkholderia</taxon>
    </lineage>
</organism>
<keyword evidence="2" id="KW-1185">Reference proteome</keyword>
<evidence type="ECO:0000313" key="1">
    <source>
        <dbReference type="EMBL" id="MCC8405286.1"/>
    </source>
</evidence>
<sequence length="104" mass="11732">MLEKNGEIILRCALDPLEATARVSEMPLGCLTQLPAVASDIPYSEGNETWREFQEVYDRDSQPEHYAAVGDSPSRGDNEEARLILDQMRDALDKPILRPSDFPR</sequence>
<name>A0ABS8KKJ6_9BURK</name>
<dbReference type="RefSeq" id="WP_230564061.1">
    <property type="nucleotide sequence ID" value="NZ_JAJITC010000018.1"/>
</dbReference>